<gene>
    <name evidence="2" type="ORF">EYF80_027850</name>
</gene>
<comment type="caution">
    <text evidence="2">The sequence shown here is derived from an EMBL/GenBank/DDBJ whole genome shotgun (WGS) entry which is preliminary data.</text>
</comment>
<evidence type="ECO:0000256" key="1">
    <source>
        <dbReference type="SAM" id="MobiDB-lite"/>
    </source>
</evidence>
<dbReference type="AlphaFoldDB" id="A0A4Z2HA85"/>
<reference evidence="2 3" key="1">
    <citation type="submission" date="2019-03" db="EMBL/GenBank/DDBJ databases">
        <title>First draft genome of Liparis tanakae, snailfish: a comprehensive survey of snailfish specific genes.</title>
        <authorList>
            <person name="Kim W."/>
            <person name="Song I."/>
            <person name="Jeong J.-H."/>
            <person name="Kim D."/>
            <person name="Kim S."/>
            <person name="Ryu S."/>
            <person name="Song J.Y."/>
            <person name="Lee S.K."/>
        </authorList>
    </citation>
    <scope>NUCLEOTIDE SEQUENCE [LARGE SCALE GENOMIC DNA]</scope>
    <source>
        <tissue evidence="2">Muscle</tissue>
    </source>
</reference>
<organism evidence="2 3">
    <name type="scientific">Liparis tanakae</name>
    <name type="common">Tanaka's snailfish</name>
    <dbReference type="NCBI Taxonomy" id="230148"/>
    <lineage>
        <taxon>Eukaryota</taxon>
        <taxon>Metazoa</taxon>
        <taxon>Chordata</taxon>
        <taxon>Craniata</taxon>
        <taxon>Vertebrata</taxon>
        <taxon>Euteleostomi</taxon>
        <taxon>Actinopterygii</taxon>
        <taxon>Neopterygii</taxon>
        <taxon>Teleostei</taxon>
        <taxon>Neoteleostei</taxon>
        <taxon>Acanthomorphata</taxon>
        <taxon>Eupercaria</taxon>
        <taxon>Perciformes</taxon>
        <taxon>Cottioidei</taxon>
        <taxon>Cottales</taxon>
        <taxon>Liparidae</taxon>
        <taxon>Liparis</taxon>
    </lineage>
</organism>
<dbReference type="Proteomes" id="UP000314294">
    <property type="component" value="Unassembled WGS sequence"/>
</dbReference>
<feature type="region of interest" description="Disordered" evidence="1">
    <location>
        <begin position="146"/>
        <end position="165"/>
    </location>
</feature>
<dbReference type="EMBL" id="SRLO01000305">
    <property type="protein sequence ID" value="TNN61923.1"/>
    <property type="molecule type" value="Genomic_DNA"/>
</dbReference>
<name>A0A4Z2HA85_9TELE</name>
<accession>A0A4Z2HA85</accession>
<sequence>MAAAEVRLFAVSLAFTESLSSRWGVSPERASRERERERERENEDNMFSVALLRQAVKGTLLVGAGPNVEAGRSLGTTDIDHNGSTMESSMMYTERDMPPGKRYSAQRGSRLVFIRRRLERSRWSAVTSRLQREPVTFMILHVTDRTNRQRVSGGGAPDSDSGTETLRNAHLTSLDKRATQQLTCQ</sequence>
<evidence type="ECO:0000313" key="3">
    <source>
        <dbReference type="Proteomes" id="UP000314294"/>
    </source>
</evidence>
<evidence type="ECO:0000313" key="2">
    <source>
        <dbReference type="EMBL" id="TNN61923.1"/>
    </source>
</evidence>
<keyword evidence="3" id="KW-1185">Reference proteome</keyword>
<protein>
    <submittedName>
        <fullName evidence="2">Uncharacterized protein</fullName>
    </submittedName>
</protein>
<proteinExistence type="predicted"/>